<evidence type="ECO:0000313" key="2">
    <source>
        <dbReference type="EMBL" id="VFA99098.1"/>
    </source>
</evidence>
<dbReference type="Pfam" id="PF01526">
    <property type="entry name" value="DDE_Tnp_Tn3"/>
    <property type="match status" value="1"/>
</dbReference>
<dbReference type="GO" id="GO:0006313">
    <property type="term" value="P:DNA transposition"/>
    <property type="evidence" value="ECO:0007669"/>
    <property type="project" value="InterPro"/>
</dbReference>
<evidence type="ECO:0000259" key="1">
    <source>
        <dbReference type="Pfam" id="PF01526"/>
    </source>
</evidence>
<proteinExistence type="predicted"/>
<dbReference type="Proteomes" id="UP000290439">
    <property type="component" value="Chromosome"/>
</dbReference>
<accession>A0A4U8WBF6</accession>
<name>A0A4U8WBF6_9NOCA</name>
<dbReference type="AlphaFoldDB" id="A0A4U8WBF6"/>
<dbReference type="InterPro" id="IPR002513">
    <property type="entry name" value="Tn3_Tnp_DDE_dom"/>
</dbReference>
<protein>
    <submittedName>
        <fullName evidence="2">Transposase and inactivated derivatives, TnpA family</fullName>
    </submittedName>
</protein>
<feature type="domain" description="Tn3 transposase DDE" evidence="1">
    <location>
        <begin position="9"/>
        <end position="46"/>
    </location>
</feature>
<dbReference type="EMBL" id="LR215973">
    <property type="protein sequence ID" value="VFA99098.1"/>
    <property type="molecule type" value="Genomic_DNA"/>
</dbReference>
<sequence length="49" mass="5405">MQAKWRGYLASLSASGRQNTLAAALKEYGALRRTIYAAKYLAEPDICRG</sequence>
<organism evidence="2 3">
    <name type="scientific">Nocardia cyriacigeorgica</name>
    <dbReference type="NCBI Taxonomy" id="135487"/>
    <lineage>
        <taxon>Bacteria</taxon>
        <taxon>Bacillati</taxon>
        <taxon>Actinomycetota</taxon>
        <taxon>Actinomycetes</taxon>
        <taxon>Mycobacteriales</taxon>
        <taxon>Nocardiaceae</taxon>
        <taxon>Nocardia</taxon>
    </lineage>
</organism>
<gene>
    <name evidence="2" type="ORF">NCTC10797_02877</name>
</gene>
<reference evidence="2 3" key="1">
    <citation type="submission" date="2019-02" db="EMBL/GenBank/DDBJ databases">
        <authorList>
            <consortium name="Pathogen Informatics"/>
        </authorList>
    </citation>
    <scope>NUCLEOTIDE SEQUENCE [LARGE SCALE GENOMIC DNA]</scope>
    <source>
        <strain evidence="2 3">3012STDY6756504</strain>
    </source>
</reference>
<dbReference type="GO" id="GO:0004803">
    <property type="term" value="F:transposase activity"/>
    <property type="evidence" value="ECO:0007669"/>
    <property type="project" value="InterPro"/>
</dbReference>
<evidence type="ECO:0000313" key="3">
    <source>
        <dbReference type="Proteomes" id="UP000290439"/>
    </source>
</evidence>